<keyword evidence="4" id="KW-0862">Zinc</keyword>
<comment type="caution">
    <text evidence="8">The sequence shown here is derived from an EMBL/GenBank/DDBJ whole genome shotgun (WGS) entry which is preliminary data.</text>
</comment>
<evidence type="ECO:0000256" key="6">
    <source>
        <dbReference type="SAM" id="MobiDB-lite"/>
    </source>
</evidence>
<proteinExistence type="inferred from homology"/>
<evidence type="ECO:0000256" key="1">
    <source>
        <dbReference type="ARBA" id="ARBA00005690"/>
    </source>
</evidence>
<keyword evidence="3" id="KW-0863">Zinc-finger</keyword>
<protein>
    <submittedName>
        <fullName evidence="8">Replication factor A protein</fullName>
    </submittedName>
</protein>
<evidence type="ECO:0000256" key="4">
    <source>
        <dbReference type="ARBA" id="ARBA00022833"/>
    </source>
</evidence>
<dbReference type="InterPro" id="IPR012340">
    <property type="entry name" value="NA-bd_OB-fold"/>
</dbReference>
<keyword evidence="5" id="KW-0238">DNA-binding</keyword>
<sequence length="263" mass="27532">IGVVADEDWWYPACKCHKSVSPDSGAYYCGRCVKHVFQMIPRFRVKLRVTDGGGDAVFVVFDGDMQYLLGEQCATLVARAAADNAGAYPSEILGLVGTKVLFKVAKVTAPGLMDDGSFRVRRLCTDSAILACFDSLGCNPDVVSGLSIPAPLSDDNIYDGYPSLSEAGVDQLVTDLLMSPAGSSADQTGLSGPVSLDKTPVRSSSASVGCVGSIDVDDDTPISVLVPRLALKSSSSAKRKLEASFDDSGCDLSDSAPKVSKMG</sequence>
<gene>
    <name evidence="8" type="ORF">L195_g043854</name>
</gene>
<dbReference type="Pfam" id="PF08646">
    <property type="entry name" value="Rep_fac-A_C"/>
    <property type="match status" value="1"/>
</dbReference>
<dbReference type="CDD" id="cd04476">
    <property type="entry name" value="RPA1_DBD_C"/>
    <property type="match status" value="1"/>
</dbReference>
<evidence type="ECO:0000256" key="2">
    <source>
        <dbReference type="ARBA" id="ARBA00022723"/>
    </source>
</evidence>
<dbReference type="EMBL" id="ASHM01054694">
    <property type="protein sequence ID" value="PNX87759.1"/>
    <property type="molecule type" value="Genomic_DNA"/>
</dbReference>
<reference evidence="8 9" key="2">
    <citation type="journal article" date="2017" name="Front. Plant Sci.">
        <title>Gene Classification and Mining of Molecular Markers Useful in Red Clover (Trifolium pratense) Breeding.</title>
        <authorList>
            <person name="Istvanek J."/>
            <person name="Dluhosova J."/>
            <person name="Dluhos P."/>
            <person name="Patkova L."/>
            <person name="Nedelnik J."/>
            <person name="Repkova J."/>
        </authorList>
    </citation>
    <scope>NUCLEOTIDE SEQUENCE [LARGE SCALE GENOMIC DNA]</scope>
    <source>
        <strain evidence="9">cv. Tatra</strain>
        <tissue evidence="8">Young leaves</tissue>
    </source>
</reference>
<dbReference type="ExpressionAtlas" id="A0A2K3MAG2">
    <property type="expression patterns" value="baseline"/>
</dbReference>
<dbReference type="Proteomes" id="UP000236291">
    <property type="component" value="Unassembled WGS sequence"/>
</dbReference>
<dbReference type="SUPFAM" id="SSF50249">
    <property type="entry name" value="Nucleic acid-binding proteins"/>
    <property type="match status" value="1"/>
</dbReference>
<evidence type="ECO:0000313" key="8">
    <source>
        <dbReference type="EMBL" id="PNX87759.1"/>
    </source>
</evidence>
<feature type="region of interest" description="Disordered" evidence="6">
    <location>
        <begin position="183"/>
        <end position="206"/>
    </location>
</feature>
<keyword evidence="2" id="KW-0479">Metal-binding</keyword>
<feature type="region of interest" description="Disordered" evidence="6">
    <location>
        <begin position="232"/>
        <end position="263"/>
    </location>
</feature>
<dbReference type="PANTHER" id="PTHR47165">
    <property type="entry name" value="OS03G0429900 PROTEIN"/>
    <property type="match status" value="1"/>
</dbReference>
<dbReference type="InterPro" id="IPR047192">
    <property type="entry name" value="Euk_RPA1_DBD_C"/>
</dbReference>
<evidence type="ECO:0000259" key="7">
    <source>
        <dbReference type="Pfam" id="PF08646"/>
    </source>
</evidence>
<comment type="similarity">
    <text evidence="1">Belongs to the replication factor A protein 1 family.</text>
</comment>
<dbReference type="Gene3D" id="2.40.50.140">
    <property type="entry name" value="Nucleic acid-binding proteins"/>
    <property type="match status" value="1"/>
</dbReference>
<feature type="non-terminal residue" evidence="8">
    <location>
        <position position="1"/>
    </location>
</feature>
<reference evidence="8 9" key="1">
    <citation type="journal article" date="2014" name="Am. J. Bot.">
        <title>Genome assembly and annotation for red clover (Trifolium pratense; Fabaceae).</title>
        <authorList>
            <person name="Istvanek J."/>
            <person name="Jaros M."/>
            <person name="Krenek A."/>
            <person name="Repkova J."/>
        </authorList>
    </citation>
    <scope>NUCLEOTIDE SEQUENCE [LARGE SCALE GENOMIC DNA]</scope>
    <source>
        <strain evidence="9">cv. Tatra</strain>
        <tissue evidence="8">Young leaves</tissue>
    </source>
</reference>
<dbReference type="PANTHER" id="PTHR47165:SF4">
    <property type="entry name" value="OS03G0429900 PROTEIN"/>
    <property type="match status" value="1"/>
</dbReference>
<dbReference type="GO" id="GO:0003677">
    <property type="term" value="F:DNA binding"/>
    <property type="evidence" value="ECO:0007669"/>
    <property type="project" value="UniProtKB-KW"/>
</dbReference>
<dbReference type="GO" id="GO:0008270">
    <property type="term" value="F:zinc ion binding"/>
    <property type="evidence" value="ECO:0007669"/>
    <property type="project" value="UniProtKB-KW"/>
</dbReference>
<evidence type="ECO:0000256" key="5">
    <source>
        <dbReference type="ARBA" id="ARBA00023125"/>
    </source>
</evidence>
<accession>A0A2K3MAG2</accession>
<evidence type="ECO:0000313" key="9">
    <source>
        <dbReference type="Proteomes" id="UP000236291"/>
    </source>
</evidence>
<dbReference type="AlphaFoldDB" id="A0A2K3MAG2"/>
<feature type="domain" description="Replication factor A C-terminal" evidence="7">
    <location>
        <begin position="4"/>
        <end position="102"/>
    </location>
</feature>
<dbReference type="InterPro" id="IPR013955">
    <property type="entry name" value="Rep_factor-A_C"/>
</dbReference>
<name>A0A2K3MAG2_TRIPR</name>
<organism evidence="8 9">
    <name type="scientific">Trifolium pratense</name>
    <name type="common">Red clover</name>
    <dbReference type="NCBI Taxonomy" id="57577"/>
    <lineage>
        <taxon>Eukaryota</taxon>
        <taxon>Viridiplantae</taxon>
        <taxon>Streptophyta</taxon>
        <taxon>Embryophyta</taxon>
        <taxon>Tracheophyta</taxon>
        <taxon>Spermatophyta</taxon>
        <taxon>Magnoliopsida</taxon>
        <taxon>eudicotyledons</taxon>
        <taxon>Gunneridae</taxon>
        <taxon>Pentapetalae</taxon>
        <taxon>rosids</taxon>
        <taxon>fabids</taxon>
        <taxon>Fabales</taxon>
        <taxon>Fabaceae</taxon>
        <taxon>Papilionoideae</taxon>
        <taxon>50 kb inversion clade</taxon>
        <taxon>NPAAA clade</taxon>
        <taxon>Hologalegina</taxon>
        <taxon>IRL clade</taxon>
        <taxon>Trifolieae</taxon>
        <taxon>Trifolium</taxon>
    </lineage>
</organism>
<evidence type="ECO:0000256" key="3">
    <source>
        <dbReference type="ARBA" id="ARBA00022771"/>
    </source>
</evidence>